<proteinExistence type="predicted"/>
<dbReference type="EMBL" id="JACHFK010000006">
    <property type="protein sequence ID" value="MBB5377312.1"/>
    <property type="molecule type" value="Genomic_DNA"/>
</dbReference>
<keyword evidence="4" id="KW-1185">Reference proteome</keyword>
<reference evidence="2 3" key="3">
    <citation type="submission" date="2020-08" db="EMBL/GenBank/DDBJ databases">
        <title>Genomic Encyclopedia of Type Strains, Phase IV (KMG-IV): sequencing the most valuable type-strain genomes for metagenomic binning, comparative biology and taxonomic classification.</title>
        <authorList>
            <person name="Goeker M."/>
        </authorList>
    </citation>
    <scope>NUCLEOTIDE SEQUENCE [LARGE SCALE GENOMIC DNA]</scope>
    <source>
        <strain evidence="2 3">DSM 27521</strain>
    </source>
</reference>
<dbReference type="EMBL" id="BNAJ01000006">
    <property type="protein sequence ID" value="GHF47444.1"/>
    <property type="molecule type" value="Genomic_DNA"/>
</dbReference>
<reference evidence="1" key="4">
    <citation type="submission" date="2024-05" db="EMBL/GenBank/DDBJ databases">
        <authorList>
            <person name="Sun Q."/>
            <person name="Zhou Y."/>
        </authorList>
    </citation>
    <scope>NUCLEOTIDE SEQUENCE</scope>
    <source>
        <strain evidence="1">CGMCC 1.18437</strain>
    </source>
</reference>
<gene>
    <name evidence="1" type="ORF">GCM10017781_24620</name>
    <name evidence="2" type="ORF">HNQ07_002785</name>
</gene>
<evidence type="ECO:0000313" key="4">
    <source>
        <dbReference type="Proteomes" id="UP000619376"/>
    </source>
</evidence>
<dbReference type="CDD" id="cd10451">
    <property type="entry name" value="GIY-YIG_LuxR_like"/>
    <property type="match status" value="1"/>
</dbReference>
<comment type="caution">
    <text evidence="2">The sequence shown here is derived from an EMBL/GenBank/DDBJ whole genome shotgun (WGS) entry which is preliminary data.</text>
</comment>
<reference evidence="1" key="1">
    <citation type="journal article" date="2014" name="Int. J. Syst. Evol. Microbiol.">
        <title>Complete genome of a new Firmicutes species belonging to the dominant human colonic microbiota ('Ruminococcus bicirculans') reveals two chromosomes and a selective capacity to utilize plant glucans.</title>
        <authorList>
            <consortium name="NISC Comparative Sequencing Program"/>
            <person name="Wegmann U."/>
            <person name="Louis P."/>
            <person name="Goesmann A."/>
            <person name="Henrissat B."/>
            <person name="Duncan S.H."/>
            <person name="Flint H.J."/>
        </authorList>
    </citation>
    <scope>NUCLEOTIDE SEQUENCE</scope>
    <source>
        <strain evidence="1">CGMCC 1.18437</strain>
    </source>
</reference>
<dbReference type="AlphaFoldDB" id="A0A7W8KFT1"/>
<dbReference type="InterPro" id="IPR035901">
    <property type="entry name" value="GIY-YIG_endonuc_sf"/>
</dbReference>
<sequence length="105" mass="11539">MSPVLPTPRPGVARVTHVPSGRSLLVPSVNVDAFLNRTRFELMTGTHRHAALQRDWTGDGAAAFTFDVLDTLTPGDATPATLRDDLEELLTLWQEKLNRPAALCY</sequence>
<evidence type="ECO:0000313" key="1">
    <source>
        <dbReference type="EMBL" id="GHF47444.1"/>
    </source>
</evidence>
<evidence type="ECO:0000313" key="3">
    <source>
        <dbReference type="Proteomes" id="UP000539473"/>
    </source>
</evidence>
<dbReference type="Gene3D" id="3.40.1440.10">
    <property type="entry name" value="GIY-YIG endonuclease"/>
    <property type="match status" value="1"/>
</dbReference>
<reference evidence="4" key="2">
    <citation type="journal article" date="2019" name="Int. J. Syst. Evol. Microbiol.">
        <title>The Global Catalogue of Microorganisms (GCM) 10K type strain sequencing project: providing services to taxonomists for standard genome sequencing and annotation.</title>
        <authorList>
            <consortium name="The Broad Institute Genomics Platform"/>
            <consortium name="The Broad Institute Genome Sequencing Center for Infectious Disease"/>
            <person name="Wu L."/>
            <person name="Ma J."/>
        </authorList>
    </citation>
    <scope>NUCLEOTIDE SEQUENCE [LARGE SCALE GENOMIC DNA]</scope>
    <source>
        <strain evidence="4">CGMCC 1.18437</strain>
    </source>
</reference>
<protein>
    <submittedName>
        <fullName evidence="2">Uncharacterized protein</fullName>
    </submittedName>
</protein>
<dbReference type="Proteomes" id="UP000539473">
    <property type="component" value="Unassembled WGS sequence"/>
</dbReference>
<organism evidence="2 3">
    <name type="scientific">Deinococcus metalli</name>
    <dbReference type="NCBI Taxonomy" id="1141878"/>
    <lineage>
        <taxon>Bacteria</taxon>
        <taxon>Thermotogati</taxon>
        <taxon>Deinococcota</taxon>
        <taxon>Deinococci</taxon>
        <taxon>Deinococcales</taxon>
        <taxon>Deinococcaceae</taxon>
        <taxon>Deinococcus</taxon>
    </lineage>
</organism>
<name>A0A7W8KFT1_9DEIO</name>
<accession>A0A7W8KFT1</accession>
<dbReference type="RefSeq" id="WP_184112722.1">
    <property type="nucleotide sequence ID" value="NZ_BNAJ01000006.1"/>
</dbReference>
<dbReference type="Proteomes" id="UP000619376">
    <property type="component" value="Unassembled WGS sequence"/>
</dbReference>
<evidence type="ECO:0000313" key="2">
    <source>
        <dbReference type="EMBL" id="MBB5377312.1"/>
    </source>
</evidence>